<feature type="transmembrane region" description="Helical" evidence="10">
    <location>
        <begin position="260"/>
        <end position="278"/>
    </location>
</feature>
<evidence type="ECO:0000313" key="12">
    <source>
        <dbReference type="Proteomes" id="UP000580344"/>
    </source>
</evidence>
<evidence type="ECO:0000256" key="6">
    <source>
        <dbReference type="ARBA" id="ARBA00023136"/>
    </source>
</evidence>
<keyword evidence="2" id="KW-0813">Transport</keyword>
<keyword evidence="4 10" id="KW-1133">Transmembrane helix</keyword>
<dbReference type="PRINTS" id="PR00762">
    <property type="entry name" value="CLCHANNEL"/>
</dbReference>
<organism evidence="11 12">
    <name type="scientific">Empedobacter stercoris</name>
    <dbReference type="NCBI Taxonomy" id="1628248"/>
    <lineage>
        <taxon>Bacteria</taxon>
        <taxon>Pseudomonadati</taxon>
        <taxon>Bacteroidota</taxon>
        <taxon>Flavobacteriia</taxon>
        <taxon>Flavobacteriales</taxon>
        <taxon>Weeksellaceae</taxon>
        <taxon>Empedobacter</taxon>
    </lineage>
</organism>
<dbReference type="InterPro" id="IPR014743">
    <property type="entry name" value="Cl-channel_core"/>
</dbReference>
<dbReference type="PANTHER" id="PTHR43427">
    <property type="entry name" value="CHLORIDE CHANNEL PROTEIN CLC-E"/>
    <property type="match status" value="1"/>
</dbReference>
<evidence type="ECO:0000256" key="5">
    <source>
        <dbReference type="ARBA" id="ARBA00023065"/>
    </source>
</evidence>
<evidence type="ECO:0000256" key="10">
    <source>
        <dbReference type="SAM" id="Phobius"/>
    </source>
</evidence>
<evidence type="ECO:0000256" key="2">
    <source>
        <dbReference type="ARBA" id="ARBA00022448"/>
    </source>
</evidence>
<evidence type="ECO:0000256" key="9">
    <source>
        <dbReference type="ARBA" id="ARBA00023303"/>
    </source>
</evidence>
<keyword evidence="12" id="KW-1185">Reference proteome</keyword>
<sequence>MNFKTHVSRKNYQWVKWSRIALCSALVGIVVGLLTLMFKTLVEQYEHLLLHKAKDFQLFFIVFPFIGLALIYVLRQFVFNKKKNKGISEVLEAVQSKKKIPSYKVLSHFFNGFLTVVFGGTTGIEVSTVVATATLGDMASRKDVIFKKYRKEFMGAAIASGVTILFCSPLAGLFFSYETIRKQKTKVFWITHILSVAFATAILFLMNVHPLVDLSQYVHDWKYEALPFFIVLSMLSGVYGVYMTKVVTYSKKASFFEHRPLLQLLIGSIFLGSILYFLPELYGSGYHTIIQFTQEKSYILSIALLALILVIVKPFTTGLTLKLGGDGGVFAPSIFAGACLGLIVGMLTKMYFVPDVLVLNFVILGVALTVGATLHAPFTAIFLTFGIFNSYVLWLPLIALTFVSYFLSKRIFPYTVYTLSVRK</sequence>
<dbReference type="Proteomes" id="UP000580344">
    <property type="component" value="Unassembled WGS sequence"/>
</dbReference>
<evidence type="ECO:0000256" key="8">
    <source>
        <dbReference type="ARBA" id="ARBA00023214"/>
    </source>
</evidence>
<feature type="transmembrane region" description="Helical" evidence="10">
    <location>
        <begin position="58"/>
        <end position="78"/>
    </location>
</feature>
<comment type="subcellular location">
    <subcellularLocation>
        <location evidence="1">Membrane</location>
        <topology evidence="1">Multi-pass membrane protein</topology>
    </subcellularLocation>
</comment>
<gene>
    <name evidence="11" type="ORF">HMH06_03220</name>
</gene>
<keyword evidence="7" id="KW-0869">Chloride channel</keyword>
<dbReference type="InterPro" id="IPR001807">
    <property type="entry name" value="ClC"/>
</dbReference>
<evidence type="ECO:0000256" key="7">
    <source>
        <dbReference type="ARBA" id="ARBA00023173"/>
    </source>
</evidence>
<dbReference type="SUPFAM" id="SSF81340">
    <property type="entry name" value="Clc chloride channel"/>
    <property type="match status" value="1"/>
</dbReference>
<protein>
    <submittedName>
        <fullName evidence="11">Chloride channel protein</fullName>
    </submittedName>
</protein>
<keyword evidence="3 10" id="KW-0812">Transmembrane</keyword>
<feature type="transmembrane region" description="Helical" evidence="10">
    <location>
        <begin position="226"/>
        <end position="248"/>
    </location>
</feature>
<feature type="transmembrane region" description="Helical" evidence="10">
    <location>
        <begin position="187"/>
        <end position="206"/>
    </location>
</feature>
<comment type="caution">
    <text evidence="11">The sequence shown here is derived from an EMBL/GenBank/DDBJ whole genome shotgun (WGS) entry which is preliminary data.</text>
</comment>
<feature type="transmembrane region" description="Helical" evidence="10">
    <location>
        <begin position="153"/>
        <end position="175"/>
    </location>
</feature>
<evidence type="ECO:0000313" key="11">
    <source>
        <dbReference type="EMBL" id="NOJ74860.1"/>
    </source>
</evidence>
<dbReference type="Pfam" id="PF00654">
    <property type="entry name" value="Voltage_CLC"/>
    <property type="match status" value="1"/>
</dbReference>
<evidence type="ECO:0000256" key="1">
    <source>
        <dbReference type="ARBA" id="ARBA00004141"/>
    </source>
</evidence>
<feature type="transmembrane region" description="Helical" evidence="10">
    <location>
        <begin position="358"/>
        <end position="384"/>
    </location>
</feature>
<keyword evidence="6 10" id="KW-0472">Membrane</keyword>
<dbReference type="InterPro" id="IPR050368">
    <property type="entry name" value="ClC-type_chloride_channel"/>
</dbReference>
<evidence type="ECO:0000256" key="3">
    <source>
        <dbReference type="ARBA" id="ARBA00022692"/>
    </source>
</evidence>
<keyword evidence="5" id="KW-0406">Ion transport</keyword>
<reference evidence="11 12" key="1">
    <citation type="submission" date="2020-05" db="EMBL/GenBank/DDBJ databases">
        <title>Tigecycline resistant gene in Empedobacter stercoris.</title>
        <authorList>
            <person name="Chen Y."/>
            <person name="Cheng Y."/>
            <person name="Zhou K."/>
        </authorList>
    </citation>
    <scope>NUCLEOTIDE SEQUENCE [LARGE SCALE GENOMIC DNA]</scope>
    <source>
        <strain evidence="11 12">ES202</strain>
    </source>
</reference>
<dbReference type="CDD" id="cd00400">
    <property type="entry name" value="Voltage_gated_ClC"/>
    <property type="match status" value="1"/>
</dbReference>
<dbReference type="Gene3D" id="1.10.3080.10">
    <property type="entry name" value="Clc chloride channel"/>
    <property type="match status" value="1"/>
</dbReference>
<keyword evidence="9" id="KW-0407">Ion channel</keyword>
<accession>A0ABX1WJX2</accession>
<name>A0ABX1WJX2_9FLAO</name>
<dbReference type="PANTHER" id="PTHR43427:SF6">
    <property type="entry name" value="CHLORIDE CHANNEL PROTEIN CLC-E"/>
    <property type="match status" value="1"/>
</dbReference>
<dbReference type="RefSeq" id="WP_171622180.1">
    <property type="nucleotide sequence ID" value="NZ_CP053698.1"/>
</dbReference>
<dbReference type="EMBL" id="JABFOQ010000004">
    <property type="protein sequence ID" value="NOJ74860.1"/>
    <property type="molecule type" value="Genomic_DNA"/>
</dbReference>
<feature type="transmembrane region" description="Helical" evidence="10">
    <location>
        <begin position="109"/>
        <end position="133"/>
    </location>
</feature>
<feature type="transmembrane region" description="Helical" evidence="10">
    <location>
        <begin position="298"/>
        <end position="316"/>
    </location>
</feature>
<keyword evidence="8" id="KW-0868">Chloride</keyword>
<feature type="transmembrane region" description="Helical" evidence="10">
    <location>
        <begin position="328"/>
        <end position="352"/>
    </location>
</feature>
<feature type="transmembrane region" description="Helical" evidence="10">
    <location>
        <begin position="391"/>
        <end position="408"/>
    </location>
</feature>
<feature type="transmembrane region" description="Helical" evidence="10">
    <location>
        <begin position="20"/>
        <end position="38"/>
    </location>
</feature>
<evidence type="ECO:0000256" key="4">
    <source>
        <dbReference type="ARBA" id="ARBA00022989"/>
    </source>
</evidence>
<proteinExistence type="predicted"/>